<dbReference type="SUPFAM" id="SSF53335">
    <property type="entry name" value="S-adenosyl-L-methionine-dependent methyltransferases"/>
    <property type="match status" value="1"/>
</dbReference>
<organism evidence="2 3">
    <name type="scientific">Candidatus Colwellbacteria bacterium RBG_13_48_8</name>
    <dbReference type="NCBI Taxonomy" id="1797685"/>
    <lineage>
        <taxon>Bacteria</taxon>
        <taxon>Candidatus Colwelliibacteriota</taxon>
    </lineage>
</organism>
<dbReference type="InterPro" id="IPR029063">
    <property type="entry name" value="SAM-dependent_MTases_sf"/>
</dbReference>
<protein>
    <recommendedName>
        <fullName evidence="1">Methyltransferase type 11 domain-containing protein</fullName>
    </recommendedName>
</protein>
<evidence type="ECO:0000313" key="3">
    <source>
        <dbReference type="Proteomes" id="UP000177062"/>
    </source>
</evidence>
<dbReference type="AlphaFoldDB" id="A0A1G1YX96"/>
<accession>A0A1G1YX96</accession>
<name>A0A1G1YX96_9BACT</name>
<reference evidence="2 3" key="1">
    <citation type="journal article" date="2016" name="Nat. Commun.">
        <title>Thousands of microbial genomes shed light on interconnected biogeochemical processes in an aquifer system.</title>
        <authorList>
            <person name="Anantharaman K."/>
            <person name="Brown C.T."/>
            <person name="Hug L.A."/>
            <person name="Sharon I."/>
            <person name="Castelle C.J."/>
            <person name="Probst A.J."/>
            <person name="Thomas B.C."/>
            <person name="Singh A."/>
            <person name="Wilkins M.J."/>
            <person name="Karaoz U."/>
            <person name="Brodie E.L."/>
            <person name="Williams K.H."/>
            <person name="Hubbard S.S."/>
            <person name="Banfield J.F."/>
        </authorList>
    </citation>
    <scope>NUCLEOTIDE SEQUENCE [LARGE SCALE GENOMIC DNA]</scope>
</reference>
<gene>
    <name evidence="2" type="ORF">A2Y84_00040</name>
</gene>
<sequence length="183" mass="21737">MATKSEDLRAKEVLRKITPYLRKNDRILDVGSGSCVIAKNLKNRGYKITLVDVVNRSVYRNFRPVIYDGEKIPFADNHFDVALLITVLHHTQEPIKVLKEARRVAPRIVVMEDLHKGFIQKYLTFAMDNWTNRRFWGNPHTNMTQEQWEDIFKKLGLKILDKNIHRFWRFFTSGTFYLERINK</sequence>
<proteinExistence type="predicted"/>
<evidence type="ECO:0000259" key="1">
    <source>
        <dbReference type="Pfam" id="PF08241"/>
    </source>
</evidence>
<dbReference type="Pfam" id="PF08241">
    <property type="entry name" value="Methyltransf_11"/>
    <property type="match status" value="1"/>
</dbReference>
<dbReference type="Proteomes" id="UP000177062">
    <property type="component" value="Unassembled WGS sequence"/>
</dbReference>
<feature type="domain" description="Methyltransferase type 11" evidence="1">
    <location>
        <begin position="28"/>
        <end position="104"/>
    </location>
</feature>
<dbReference type="CDD" id="cd02440">
    <property type="entry name" value="AdoMet_MTases"/>
    <property type="match status" value="1"/>
</dbReference>
<evidence type="ECO:0000313" key="2">
    <source>
        <dbReference type="EMBL" id="OGY56889.1"/>
    </source>
</evidence>
<comment type="caution">
    <text evidence="2">The sequence shown here is derived from an EMBL/GenBank/DDBJ whole genome shotgun (WGS) entry which is preliminary data.</text>
</comment>
<dbReference type="EMBL" id="MHIT01000015">
    <property type="protein sequence ID" value="OGY56889.1"/>
    <property type="molecule type" value="Genomic_DNA"/>
</dbReference>
<dbReference type="InterPro" id="IPR013216">
    <property type="entry name" value="Methyltransf_11"/>
</dbReference>
<dbReference type="Gene3D" id="3.40.50.150">
    <property type="entry name" value="Vaccinia Virus protein VP39"/>
    <property type="match status" value="1"/>
</dbReference>